<reference evidence="1" key="1">
    <citation type="submission" date="2018-02" db="EMBL/GenBank/DDBJ databases">
        <title>The genomes of Aspergillus section Nigri reveals drivers in fungal speciation.</title>
        <authorList>
            <consortium name="DOE Joint Genome Institute"/>
            <person name="Vesth T.C."/>
            <person name="Nybo J."/>
            <person name="Theobald S."/>
            <person name="Brandl J."/>
            <person name="Frisvad J.C."/>
            <person name="Nielsen K.F."/>
            <person name="Lyhne E.K."/>
            <person name="Kogle M.E."/>
            <person name="Kuo A."/>
            <person name="Riley R."/>
            <person name="Clum A."/>
            <person name="Nolan M."/>
            <person name="Lipzen A."/>
            <person name="Salamov A."/>
            <person name="Henrissat B."/>
            <person name="Wiebenga A."/>
            <person name="De vries R.P."/>
            <person name="Grigoriev I.V."/>
            <person name="Mortensen U.H."/>
            <person name="Andersen M.R."/>
            <person name="Baker S.E."/>
        </authorList>
    </citation>
    <scope>NUCLEOTIDE SEQUENCE</scope>
    <source>
        <strain evidence="1">CBS 115574</strain>
    </source>
</reference>
<dbReference type="EMBL" id="KZ824568">
    <property type="protein sequence ID" value="RAK85158.1"/>
    <property type="molecule type" value="Genomic_DNA"/>
</dbReference>
<keyword evidence="2" id="KW-1185">Reference proteome</keyword>
<sequence length="80" mass="9132">MNADKKPTTSTLPSSSSSQRPTSLQRIARSPWTLLHIVLFTASLRYLWSYMQWPKGGDMALSLNTALTILYIIVRRYVDD</sequence>
<protein>
    <submittedName>
        <fullName evidence="1">Uncharacterized protein</fullName>
    </submittedName>
</protein>
<name>A0ACD1I3T5_9EURO</name>
<evidence type="ECO:0000313" key="2">
    <source>
        <dbReference type="Proteomes" id="UP000249748"/>
    </source>
</evidence>
<organism evidence="1 2">
    <name type="scientific">Aspergillus costaricaensis CBS 115574</name>
    <dbReference type="NCBI Taxonomy" id="1448317"/>
    <lineage>
        <taxon>Eukaryota</taxon>
        <taxon>Fungi</taxon>
        <taxon>Dikarya</taxon>
        <taxon>Ascomycota</taxon>
        <taxon>Pezizomycotina</taxon>
        <taxon>Eurotiomycetes</taxon>
        <taxon>Eurotiomycetidae</taxon>
        <taxon>Eurotiales</taxon>
        <taxon>Aspergillaceae</taxon>
        <taxon>Aspergillus</taxon>
        <taxon>Aspergillus subgen. Circumdati</taxon>
    </lineage>
</organism>
<proteinExistence type="predicted"/>
<accession>A0ACD1I3T5</accession>
<evidence type="ECO:0000313" key="1">
    <source>
        <dbReference type="EMBL" id="RAK85158.1"/>
    </source>
</evidence>
<dbReference type="Proteomes" id="UP000249748">
    <property type="component" value="Unassembled WGS sequence"/>
</dbReference>
<gene>
    <name evidence="1" type="ORF">BO79DRAFT_211055</name>
</gene>